<reference evidence="3 4" key="1">
    <citation type="submission" date="2014-10" db="EMBL/GenBank/DDBJ databases">
        <title>Draft genome of the hookworm Ancylostoma caninum.</title>
        <authorList>
            <person name="Mitreva M."/>
        </authorList>
    </citation>
    <scope>NUCLEOTIDE SEQUENCE [LARGE SCALE GENOMIC DNA]</scope>
    <source>
        <strain evidence="3 4">Baltimore</strain>
    </source>
</reference>
<keyword evidence="4" id="KW-1185">Reference proteome</keyword>
<dbReference type="SUPFAM" id="SSF57567">
    <property type="entry name" value="Serine protease inhibitors"/>
    <property type="match status" value="1"/>
</dbReference>
<protein>
    <recommendedName>
        <fullName evidence="2">TIL domain-containing protein</fullName>
    </recommendedName>
</protein>
<evidence type="ECO:0000313" key="4">
    <source>
        <dbReference type="Proteomes" id="UP000252519"/>
    </source>
</evidence>
<feature type="domain" description="TIL" evidence="2">
    <location>
        <begin position="56"/>
        <end position="111"/>
    </location>
</feature>
<evidence type="ECO:0000313" key="3">
    <source>
        <dbReference type="EMBL" id="RCN50048.1"/>
    </source>
</evidence>
<keyword evidence="1" id="KW-0646">Protease inhibitor</keyword>
<dbReference type="OrthoDB" id="5912264at2759"/>
<dbReference type="AlphaFoldDB" id="A0A368H2R2"/>
<organism evidence="3 4">
    <name type="scientific">Ancylostoma caninum</name>
    <name type="common">Dog hookworm</name>
    <dbReference type="NCBI Taxonomy" id="29170"/>
    <lineage>
        <taxon>Eukaryota</taxon>
        <taxon>Metazoa</taxon>
        <taxon>Ecdysozoa</taxon>
        <taxon>Nematoda</taxon>
        <taxon>Chromadorea</taxon>
        <taxon>Rhabditida</taxon>
        <taxon>Rhabditina</taxon>
        <taxon>Rhabditomorpha</taxon>
        <taxon>Strongyloidea</taxon>
        <taxon>Ancylostomatidae</taxon>
        <taxon>Ancylostomatinae</taxon>
        <taxon>Ancylostoma</taxon>
    </lineage>
</organism>
<evidence type="ECO:0000259" key="2">
    <source>
        <dbReference type="Pfam" id="PF01826"/>
    </source>
</evidence>
<dbReference type="EMBL" id="JOJR01000027">
    <property type="protein sequence ID" value="RCN50048.1"/>
    <property type="molecule type" value="Genomic_DNA"/>
</dbReference>
<comment type="caution">
    <text evidence="3">The sequence shown here is derived from an EMBL/GenBank/DDBJ whole genome shotgun (WGS) entry which is preliminary data.</text>
</comment>
<sequence>MKQCVKACPEITGARILKKNELTVPDSLAEATTEMSETTEMPEMDERVVEVESKECQENEEFVECSRRCELHCHIPIWDGCEFSGPCVPRCECKQGYARNAENECVLEEECLSVPCDDPNEVRKRQGLKDSCRPTCEYRNFTVCSANNYDQRICDRKK</sequence>
<gene>
    <name evidence="3" type="ORF">ANCCAN_03878</name>
</gene>
<evidence type="ECO:0000256" key="1">
    <source>
        <dbReference type="ARBA" id="ARBA00022900"/>
    </source>
</evidence>
<name>A0A368H2R2_ANCCA</name>
<dbReference type="Gene3D" id="2.10.25.10">
    <property type="entry name" value="Laminin"/>
    <property type="match status" value="1"/>
</dbReference>
<keyword evidence="1" id="KW-0722">Serine protease inhibitor</keyword>
<dbReference type="InterPro" id="IPR002919">
    <property type="entry name" value="TIL_dom"/>
</dbReference>
<dbReference type="Pfam" id="PF01826">
    <property type="entry name" value="TIL"/>
    <property type="match status" value="1"/>
</dbReference>
<dbReference type="InterPro" id="IPR036084">
    <property type="entry name" value="Ser_inhib-like_sf"/>
</dbReference>
<accession>A0A368H2R2</accession>
<dbReference type="Proteomes" id="UP000252519">
    <property type="component" value="Unassembled WGS sequence"/>
</dbReference>
<proteinExistence type="predicted"/>
<dbReference type="GO" id="GO:0004867">
    <property type="term" value="F:serine-type endopeptidase inhibitor activity"/>
    <property type="evidence" value="ECO:0007669"/>
    <property type="project" value="UniProtKB-KW"/>
</dbReference>
<dbReference type="CDD" id="cd19941">
    <property type="entry name" value="TIL"/>
    <property type="match status" value="1"/>
</dbReference>